<organism evidence="1 2">
    <name type="scientific">Actinopolyspora righensis</name>
    <dbReference type="NCBI Taxonomy" id="995060"/>
    <lineage>
        <taxon>Bacteria</taxon>
        <taxon>Bacillati</taxon>
        <taxon>Actinomycetota</taxon>
        <taxon>Actinomycetes</taxon>
        <taxon>Actinopolysporales</taxon>
        <taxon>Actinopolysporaceae</taxon>
        <taxon>Actinopolyspora</taxon>
        <taxon>Actinopolyspora alba group</taxon>
    </lineage>
</organism>
<sequence length="131" mass="14381">MSDDQNLTDNLSATNDAMQGIITAANNGQFVITPDAGDELIQIFQEIEDWTIDAKFDIETLKQDTPLGNSPAGKEISNFNKRVAAGDEDSYEELINKIKENSPKVVEAIKNGIRLYQSADESNSSEIEGIE</sequence>
<evidence type="ECO:0008006" key="3">
    <source>
        <dbReference type="Google" id="ProtNLM"/>
    </source>
</evidence>
<dbReference type="AlphaFoldDB" id="A0A1I6YZT1"/>
<protein>
    <recommendedName>
        <fullName evidence="3">PE family protein</fullName>
    </recommendedName>
</protein>
<keyword evidence="2" id="KW-1185">Reference proteome</keyword>
<name>A0A1I6YZT1_9ACTN</name>
<evidence type="ECO:0000313" key="2">
    <source>
        <dbReference type="Proteomes" id="UP000199165"/>
    </source>
</evidence>
<gene>
    <name evidence="1" type="ORF">SAMN04487904_103436</name>
</gene>
<accession>A0A1I6YZT1</accession>
<dbReference type="EMBL" id="FPAT01000003">
    <property type="protein sequence ID" value="SFT55977.1"/>
    <property type="molecule type" value="Genomic_DNA"/>
</dbReference>
<dbReference type="RefSeq" id="WP_092976130.1">
    <property type="nucleotide sequence ID" value="NZ_FPAT01000003.1"/>
</dbReference>
<dbReference type="Proteomes" id="UP000199165">
    <property type="component" value="Unassembled WGS sequence"/>
</dbReference>
<evidence type="ECO:0000313" key="1">
    <source>
        <dbReference type="EMBL" id="SFT55977.1"/>
    </source>
</evidence>
<reference evidence="2" key="1">
    <citation type="submission" date="2016-10" db="EMBL/GenBank/DDBJ databases">
        <authorList>
            <person name="Varghese N."/>
            <person name="Submissions S."/>
        </authorList>
    </citation>
    <scope>NUCLEOTIDE SEQUENCE [LARGE SCALE GENOMIC DNA]</scope>
    <source>
        <strain evidence="2">DSM 45501</strain>
    </source>
</reference>
<dbReference type="STRING" id="995060.SAMN04487904_103436"/>
<proteinExistence type="predicted"/>